<evidence type="ECO:0000313" key="2">
    <source>
        <dbReference type="EMBL" id="AWV98428.1"/>
    </source>
</evidence>
<evidence type="ECO:0008006" key="4">
    <source>
        <dbReference type="Google" id="ProtNLM"/>
    </source>
</evidence>
<reference evidence="2 3" key="1">
    <citation type="submission" date="2018-05" db="EMBL/GenBank/DDBJ databases">
        <title>Complete genome sequence of Arcticibacterium luteifluviistationis SM1504T, a cytophagaceae bacterium isolated from Arctic surface seawater.</title>
        <authorList>
            <person name="Li Y."/>
            <person name="Qin Q.-L."/>
        </authorList>
    </citation>
    <scope>NUCLEOTIDE SEQUENCE [LARGE SCALE GENOMIC DNA]</scope>
    <source>
        <strain evidence="2 3">SM1504</strain>
    </source>
</reference>
<evidence type="ECO:0000256" key="1">
    <source>
        <dbReference type="SAM" id="Phobius"/>
    </source>
</evidence>
<dbReference type="AlphaFoldDB" id="A0A2Z4GBH7"/>
<organism evidence="2 3">
    <name type="scientific">Arcticibacterium luteifluviistationis</name>
    <dbReference type="NCBI Taxonomy" id="1784714"/>
    <lineage>
        <taxon>Bacteria</taxon>
        <taxon>Pseudomonadati</taxon>
        <taxon>Bacteroidota</taxon>
        <taxon>Cytophagia</taxon>
        <taxon>Cytophagales</taxon>
        <taxon>Leadbetterellaceae</taxon>
        <taxon>Arcticibacterium</taxon>
    </lineage>
</organism>
<dbReference type="RefSeq" id="WP_111371621.1">
    <property type="nucleotide sequence ID" value="NZ_CP029480.1"/>
</dbReference>
<proteinExistence type="predicted"/>
<dbReference type="KEGG" id="als:DJ013_09675"/>
<accession>A0A2Z4GBH7</accession>
<keyword evidence="1" id="KW-0472">Membrane</keyword>
<keyword evidence="3" id="KW-1185">Reference proteome</keyword>
<sequence length="59" mass="6208">MVIIENIVIIALAGLAIGYLIKMVYKQFSSEGAGCSSCSGGCSVNNNSIDFPEIVNPQK</sequence>
<keyword evidence="1" id="KW-1133">Transmembrane helix</keyword>
<dbReference type="EMBL" id="CP029480">
    <property type="protein sequence ID" value="AWV98428.1"/>
    <property type="molecule type" value="Genomic_DNA"/>
</dbReference>
<feature type="transmembrane region" description="Helical" evidence="1">
    <location>
        <begin position="6"/>
        <end position="25"/>
    </location>
</feature>
<protein>
    <recommendedName>
        <fullName evidence="4">FeoB-associated Cys-rich membrane protein</fullName>
    </recommendedName>
</protein>
<gene>
    <name evidence="2" type="ORF">DJ013_09675</name>
</gene>
<name>A0A2Z4GBH7_9BACT</name>
<keyword evidence="1" id="KW-0812">Transmembrane</keyword>
<evidence type="ECO:0000313" key="3">
    <source>
        <dbReference type="Proteomes" id="UP000249873"/>
    </source>
</evidence>
<dbReference type="Proteomes" id="UP000249873">
    <property type="component" value="Chromosome"/>
</dbReference>
<dbReference type="Pfam" id="PF12669">
    <property type="entry name" value="FeoB_associated"/>
    <property type="match status" value="1"/>
</dbReference>